<dbReference type="EC" id="2.1.1.77" evidence="3"/>
<gene>
    <name evidence="12" type="ORF">GCM10010529_17770</name>
</gene>
<dbReference type="InterPro" id="IPR029063">
    <property type="entry name" value="SAM-dependent_MTases_sf"/>
</dbReference>
<evidence type="ECO:0000256" key="3">
    <source>
        <dbReference type="ARBA" id="ARBA00011890"/>
    </source>
</evidence>
<evidence type="ECO:0000256" key="11">
    <source>
        <dbReference type="ARBA" id="ARBA00031350"/>
    </source>
</evidence>
<dbReference type="Proteomes" id="UP001500236">
    <property type="component" value="Unassembled WGS sequence"/>
</dbReference>
<evidence type="ECO:0000256" key="6">
    <source>
        <dbReference type="ARBA" id="ARBA00022603"/>
    </source>
</evidence>
<dbReference type="Pfam" id="PF01135">
    <property type="entry name" value="PCMT"/>
    <property type="match status" value="1"/>
</dbReference>
<keyword evidence="13" id="KW-1185">Reference proteome</keyword>
<evidence type="ECO:0000256" key="7">
    <source>
        <dbReference type="ARBA" id="ARBA00022679"/>
    </source>
</evidence>
<proteinExistence type="inferred from homology"/>
<keyword evidence="6" id="KW-0489">Methyltransferase</keyword>
<dbReference type="SUPFAM" id="SSF53335">
    <property type="entry name" value="S-adenosyl-L-methionine-dependent methyltransferases"/>
    <property type="match status" value="1"/>
</dbReference>
<keyword evidence="7" id="KW-0808">Transferase</keyword>
<organism evidence="12 13">
    <name type="scientific">Nesterenkonia aethiopica</name>
    <dbReference type="NCBI Taxonomy" id="269144"/>
    <lineage>
        <taxon>Bacteria</taxon>
        <taxon>Bacillati</taxon>
        <taxon>Actinomycetota</taxon>
        <taxon>Actinomycetes</taxon>
        <taxon>Micrococcales</taxon>
        <taxon>Micrococcaceae</taxon>
        <taxon>Nesterenkonia</taxon>
    </lineage>
</organism>
<comment type="similarity">
    <text evidence="2">Belongs to the methyltransferase superfamily. L-isoaspartyl/D-aspartyl protein methyltransferase family.</text>
</comment>
<name>A0ABP6M2D8_9MICC</name>
<dbReference type="EMBL" id="BAAAVT010000010">
    <property type="protein sequence ID" value="GAA3065270.1"/>
    <property type="molecule type" value="Genomic_DNA"/>
</dbReference>
<reference evidence="13" key="1">
    <citation type="journal article" date="2019" name="Int. J. Syst. Evol. Microbiol.">
        <title>The Global Catalogue of Microorganisms (GCM) 10K type strain sequencing project: providing services to taxonomists for standard genome sequencing and annotation.</title>
        <authorList>
            <consortium name="The Broad Institute Genomics Platform"/>
            <consortium name="The Broad Institute Genome Sequencing Center for Infectious Disease"/>
            <person name="Wu L."/>
            <person name="Ma J."/>
        </authorList>
    </citation>
    <scope>NUCLEOTIDE SEQUENCE [LARGE SCALE GENOMIC DNA]</scope>
    <source>
        <strain evidence="13">JCM 14309</strain>
    </source>
</reference>
<dbReference type="CDD" id="cd02440">
    <property type="entry name" value="AdoMet_MTases"/>
    <property type="match status" value="1"/>
</dbReference>
<dbReference type="RefSeq" id="WP_344681696.1">
    <property type="nucleotide sequence ID" value="NZ_BAAAVT010000010.1"/>
</dbReference>
<comment type="caution">
    <text evidence="12">The sequence shown here is derived from an EMBL/GenBank/DDBJ whole genome shotgun (WGS) entry which is preliminary data.</text>
</comment>
<sequence length="191" mass="20613">MAESDSPDAVARAMDEVPRVDFLPWPQRRFAAADEPLSIGHGQTNSQPSTVARMLRLLDVRAGQRALDVGSGSGWTAALLGHLVGPGGRVFGVELIPELAARARQAVELQAMPWVQVRPAESDTLGLPDVAPFDRILVSADAAKTPHELIDQLSPDGVIVAPVVGEMHRIRRVDDGVETTLHGQYRFVPLH</sequence>
<evidence type="ECO:0000256" key="4">
    <source>
        <dbReference type="ARBA" id="ARBA00013346"/>
    </source>
</evidence>
<dbReference type="InterPro" id="IPR000682">
    <property type="entry name" value="PCMT"/>
</dbReference>
<keyword evidence="5" id="KW-0963">Cytoplasm</keyword>
<protein>
    <recommendedName>
        <fullName evidence="4">Protein-L-isoaspartate O-methyltransferase</fullName>
        <ecNumber evidence="3">2.1.1.77</ecNumber>
    </recommendedName>
    <alternativeName>
        <fullName evidence="11">L-isoaspartyl protein carboxyl methyltransferase</fullName>
    </alternativeName>
    <alternativeName>
        <fullName evidence="9">Protein L-isoaspartyl methyltransferase</fullName>
    </alternativeName>
    <alternativeName>
        <fullName evidence="10">Protein-beta-aspartate methyltransferase</fullName>
    </alternativeName>
</protein>
<accession>A0ABP6M2D8</accession>
<evidence type="ECO:0000256" key="9">
    <source>
        <dbReference type="ARBA" id="ARBA00030757"/>
    </source>
</evidence>
<evidence type="ECO:0000256" key="8">
    <source>
        <dbReference type="ARBA" id="ARBA00022691"/>
    </source>
</evidence>
<evidence type="ECO:0000256" key="2">
    <source>
        <dbReference type="ARBA" id="ARBA00005369"/>
    </source>
</evidence>
<evidence type="ECO:0000313" key="13">
    <source>
        <dbReference type="Proteomes" id="UP001500236"/>
    </source>
</evidence>
<evidence type="ECO:0000256" key="5">
    <source>
        <dbReference type="ARBA" id="ARBA00022490"/>
    </source>
</evidence>
<comment type="subcellular location">
    <subcellularLocation>
        <location evidence="1">Cytoplasm</location>
    </subcellularLocation>
</comment>
<dbReference type="PANTHER" id="PTHR11579:SF0">
    <property type="entry name" value="PROTEIN-L-ISOASPARTATE(D-ASPARTATE) O-METHYLTRANSFERASE"/>
    <property type="match status" value="1"/>
</dbReference>
<dbReference type="Gene3D" id="3.40.50.150">
    <property type="entry name" value="Vaccinia Virus protein VP39"/>
    <property type="match status" value="1"/>
</dbReference>
<evidence type="ECO:0000256" key="1">
    <source>
        <dbReference type="ARBA" id="ARBA00004496"/>
    </source>
</evidence>
<evidence type="ECO:0000313" key="12">
    <source>
        <dbReference type="EMBL" id="GAA3065270.1"/>
    </source>
</evidence>
<evidence type="ECO:0000256" key="10">
    <source>
        <dbReference type="ARBA" id="ARBA00031323"/>
    </source>
</evidence>
<dbReference type="PANTHER" id="PTHR11579">
    <property type="entry name" value="PROTEIN-L-ISOASPARTATE O-METHYLTRANSFERASE"/>
    <property type="match status" value="1"/>
</dbReference>
<keyword evidence="8" id="KW-0949">S-adenosyl-L-methionine</keyword>